<feature type="region of interest" description="Disordered" evidence="1">
    <location>
        <begin position="170"/>
        <end position="189"/>
    </location>
</feature>
<feature type="region of interest" description="Disordered" evidence="1">
    <location>
        <begin position="60"/>
        <end position="86"/>
    </location>
</feature>
<protein>
    <submittedName>
        <fullName evidence="2">Uncharacterized protein</fullName>
    </submittedName>
</protein>
<dbReference type="EMBL" id="JAFEMO010000013">
    <property type="protein sequence ID" value="KAH7550457.1"/>
    <property type="molecule type" value="Genomic_DNA"/>
</dbReference>
<sequence length="319" mass="36041">MQAASPLLSLSPSSPSFNSYPSSANLADIAARVVEEFRHDDGDSDIYDWEPESLCRLPEERKREINVNVEGGDGDDDDDEYDDDDDEEFEFAFACRKPDSPIPADEIFFNGQIKPIYPLFDTTLLLNDTPDHHQNPINGNNNGGGNNNNNNNNSKSSKKTHRLPLRKLMISEDRETTTSSSSSEADDLDNLQPGTYCVWAPAKGSSAESSPGRCKKSNSTGSSKRWKFRDLLYRSHSDGKDTFMFLAPNKKNSDKLMEHEQKPDQKSDKVKGKMVVEEHYVKNKAIREDDKKRSYLPYRQDLVGFFNNVNGLSRNLQPF</sequence>
<dbReference type="Pfam" id="PF07816">
    <property type="entry name" value="DUF1645"/>
    <property type="match status" value="1"/>
</dbReference>
<dbReference type="PANTHER" id="PTHR33095">
    <property type="entry name" value="OS07G0619500 PROTEIN"/>
    <property type="match status" value="1"/>
</dbReference>
<evidence type="ECO:0000313" key="3">
    <source>
        <dbReference type="Proteomes" id="UP000827721"/>
    </source>
</evidence>
<dbReference type="PANTHER" id="PTHR33095:SF127">
    <property type="entry name" value="OS05G0578100 PROTEIN"/>
    <property type="match status" value="1"/>
</dbReference>
<feature type="region of interest" description="Disordered" evidence="1">
    <location>
        <begin position="202"/>
        <end position="222"/>
    </location>
</feature>
<feature type="compositionally biased region" description="Acidic residues" evidence="1">
    <location>
        <begin position="72"/>
        <end position="86"/>
    </location>
</feature>
<accession>A0ABQ8H969</accession>
<proteinExistence type="predicted"/>
<evidence type="ECO:0000256" key="1">
    <source>
        <dbReference type="SAM" id="MobiDB-lite"/>
    </source>
</evidence>
<gene>
    <name evidence="2" type="ORF">JRO89_XS13G0194900</name>
</gene>
<organism evidence="2 3">
    <name type="scientific">Xanthoceras sorbifolium</name>
    <dbReference type="NCBI Taxonomy" id="99658"/>
    <lineage>
        <taxon>Eukaryota</taxon>
        <taxon>Viridiplantae</taxon>
        <taxon>Streptophyta</taxon>
        <taxon>Embryophyta</taxon>
        <taxon>Tracheophyta</taxon>
        <taxon>Spermatophyta</taxon>
        <taxon>Magnoliopsida</taxon>
        <taxon>eudicotyledons</taxon>
        <taxon>Gunneridae</taxon>
        <taxon>Pentapetalae</taxon>
        <taxon>rosids</taxon>
        <taxon>malvids</taxon>
        <taxon>Sapindales</taxon>
        <taxon>Sapindaceae</taxon>
        <taxon>Xanthoceroideae</taxon>
        <taxon>Xanthoceras</taxon>
    </lineage>
</organism>
<keyword evidence="3" id="KW-1185">Reference proteome</keyword>
<feature type="compositionally biased region" description="Basic residues" evidence="1">
    <location>
        <begin position="156"/>
        <end position="165"/>
    </location>
</feature>
<comment type="caution">
    <text evidence="2">The sequence shown here is derived from an EMBL/GenBank/DDBJ whole genome shotgun (WGS) entry which is preliminary data.</text>
</comment>
<feature type="region of interest" description="Disordered" evidence="1">
    <location>
        <begin position="127"/>
        <end position="165"/>
    </location>
</feature>
<name>A0ABQ8H969_9ROSI</name>
<evidence type="ECO:0000313" key="2">
    <source>
        <dbReference type="EMBL" id="KAH7550457.1"/>
    </source>
</evidence>
<feature type="region of interest" description="Disordered" evidence="1">
    <location>
        <begin position="1"/>
        <end position="21"/>
    </location>
</feature>
<reference evidence="2 3" key="1">
    <citation type="submission" date="2021-02" db="EMBL/GenBank/DDBJ databases">
        <title>Plant Genome Project.</title>
        <authorList>
            <person name="Zhang R.-G."/>
        </authorList>
    </citation>
    <scope>NUCLEOTIDE SEQUENCE [LARGE SCALE GENOMIC DNA]</scope>
    <source>
        <tissue evidence="2">Leaves</tissue>
    </source>
</reference>
<dbReference type="InterPro" id="IPR012442">
    <property type="entry name" value="DUF1645_plant"/>
</dbReference>
<dbReference type="Proteomes" id="UP000827721">
    <property type="component" value="Unassembled WGS sequence"/>
</dbReference>